<proteinExistence type="predicted"/>
<evidence type="ECO:0000259" key="2">
    <source>
        <dbReference type="Pfam" id="PF03358"/>
    </source>
</evidence>
<protein>
    <submittedName>
        <fullName evidence="3">NADPH-dependent FMN reductase</fullName>
    </submittedName>
</protein>
<dbReference type="Gene3D" id="3.40.50.360">
    <property type="match status" value="1"/>
</dbReference>
<dbReference type="GO" id="GO:0016491">
    <property type="term" value="F:oxidoreductase activity"/>
    <property type="evidence" value="ECO:0007669"/>
    <property type="project" value="InterPro"/>
</dbReference>
<dbReference type="STRING" id="29364.SAMN04487772_11373"/>
<dbReference type="SUPFAM" id="SSF52218">
    <property type="entry name" value="Flavoproteins"/>
    <property type="match status" value="1"/>
</dbReference>
<dbReference type="Pfam" id="PF02036">
    <property type="entry name" value="SCP2"/>
    <property type="match status" value="1"/>
</dbReference>
<dbReference type="Gene3D" id="3.30.1050.10">
    <property type="entry name" value="SCP2 sterol-binding domain"/>
    <property type="match status" value="1"/>
</dbReference>
<sequence>MMKINIYYGGRGLIEDTTIYVMNKLTDVLEELRVEVNRYNLYEDKMNISVLPNTLKEADGVILATPVEWFGIGGYMQQFLDACWLYGDKEKIKKTYMFPLVMATTYGEREAQHTLIKSWEMLGGIALEGMCAYVEDNVEFETDPDYASAIENKAEMFYRAVNQKRKLFPSSMSEVKNSVLKNTNIDLTPQESEQLSKYVSDDTYVKQQKQDIEELTQMFKQMMGGTGEQVINEDVYISKLRISFQPMKDFEASYAIQLIDKNKILVIEIAGEQLKCYYGEKEDAEVFAKLTSELFGKIIEGSITFQKAFMSGELTAKGNFKTLRMFDTIFQFGDQ</sequence>
<dbReference type="InterPro" id="IPR003033">
    <property type="entry name" value="SCP2_sterol-bd_dom"/>
</dbReference>
<feature type="domain" description="SCP2" evidence="1">
    <location>
        <begin position="247"/>
        <end position="330"/>
    </location>
</feature>
<dbReference type="AlphaFoldDB" id="A0A1I0D9R3"/>
<dbReference type="EMBL" id="FOHN01000013">
    <property type="protein sequence ID" value="SET29015.1"/>
    <property type="molecule type" value="Genomic_DNA"/>
</dbReference>
<dbReference type="InterPro" id="IPR005025">
    <property type="entry name" value="FMN_Rdtase-like_dom"/>
</dbReference>
<organism evidence="3 4">
    <name type="scientific">[Clostridium] polysaccharolyticum</name>
    <dbReference type="NCBI Taxonomy" id="29364"/>
    <lineage>
        <taxon>Bacteria</taxon>
        <taxon>Bacillati</taxon>
        <taxon>Bacillota</taxon>
        <taxon>Clostridia</taxon>
        <taxon>Lachnospirales</taxon>
        <taxon>Lachnospiraceae</taxon>
    </lineage>
</organism>
<dbReference type="InterPro" id="IPR036527">
    <property type="entry name" value="SCP2_sterol-bd_dom_sf"/>
</dbReference>
<evidence type="ECO:0000313" key="3">
    <source>
        <dbReference type="EMBL" id="SET29015.1"/>
    </source>
</evidence>
<dbReference type="Proteomes" id="UP000199800">
    <property type="component" value="Unassembled WGS sequence"/>
</dbReference>
<reference evidence="3 4" key="1">
    <citation type="submission" date="2016-10" db="EMBL/GenBank/DDBJ databases">
        <authorList>
            <person name="de Groot N.N."/>
        </authorList>
    </citation>
    <scope>NUCLEOTIDE SEQUENCE [LARGE SCALE GENOMIC DNA]</scope>
    <source>
        <strain evidence="3 4">DSM 1801</strain>
    </source>
</reference>
<dbReference type="SUPFAM" id="SSF55718">
    <property type="entry name" value="SCP-like"/>
    <property type="match status" value="1"/>
</dbReference>
<evidence type="ECO:0000313" key="4">
    <source>
        <dbReference type="Proteomes" id="UP000199800"/>
    </source>
</evidence>
<dbReference type="Pfam" id="PF03358">
    <property type="entry name" value="FMN_red"/>
    <property type="match status" value="1"/>
</dbReference>
<accession>A0A1I0D9R3</accession>
<dbReference type="InterPro" id="IPR029039">
    <property type="entry name" value="Flavoprotein-like_sf"/>
</dbReference>
<feature type="domain" description="NADPH-dependent FMN reductase-like" evidence="2">
    <location>
        <begin position="44"/>
        <end position="129"/>
    </location>
</feature>
<evidence type="ECO:0000259" key="1">
    <source>
        <dbReference type="Pfam" id="PF02036"/>
    </source>
</evidence>
<name>A0A1I0D9R3_9FIRM</name>
<gene>
    <name evidence="3" type="ORF">SAMN04487772_11373</name>
</gene>
<keyword evidence="4" id="KW-1185">Reference proteome</keyword>